<dbReference type="Proteomes" id="UP001566476">
    <property type="component" value="Unassembled WGS sequence"/>
</dbReference>
<evidence type="ECO:0000256" key="1">
    <source>
        <dbReference type="SAM" id="MobiDB-lite"/>
    </source>
</evidence>
<comment type="caution">
    <text evidence="2">The sequence shown here is derived from an EMBL/GenBank/DDBJ whole genome shotgun (WGS) entry which is preliminary data.</text>
</comment>
<gene>
    <name evidence="2" type="ORF">AB2L28_16740</name>
</gene>
<evidence type="ECO:0000313" key="2">
    <source>
        <dbReference type="EMBL" id="MEZ0493886.1"/>
    </source>
</evidence>
<feature type="region of interest" description="Disordered" evidence="1">
    <location>
        <begin position="1"/>
        <end position="48"/>
    </location>
</feature>
<dbReference type="EMBL" id="JBGGTQ010000008">
    <property type="protein sequence ID" value="MEZ0493886.1"/>
    <property type="molecule type" value="Genomic_DNA"/>
</dbReference>
<keyword evidence="3" id="KW-1185">Reference proteome</keyword>
<proteinExistence type="predicted"/>
<protein>
    <submittedName>
        <fullName evidence="2">Uncharacterized protein</fullName>
    </submittedName>
</protein>
<dbReference type="RefSeq" id="WP_370720124.1">
    <property type="nucleotide sequence ID" value="NZ_JBGGTQ010000008.1"/>
</dbReference>
<feature type="compositionally biased region" description="Basic and acidic residues" evidence="1">
    <location>
        <begin position="24"/>
        <end position="35"/>
    </location>
</feature>
<accession>A0ABV4I9D4</accession>
<evidence type="ECO:0000313" key="3">
    <source>
        <dbReference type="Proteomes" id="UP001566476"/>
    </source>
</evidence>
<reference evidence="2 3" key="1">
    <citation type="submission" date="2024-07" db="EMBL/GenBank/DDBJ databases">
        <authorList>
            <person name="Thanompreechachai J."/>
            <person name="Duangmal K."/>
        </authorList>
    </citation>
    <scope>NUCLEOTIDE SEQUENCE [LARGE SCALE GENOMIC DNA]</scope>
    <source>
        <strain evidence="2 3">TBRC 1896</strain>
    </source>
</reference>
<name>A0ABV4I9D4_9ACTN</name>
<organism evidence="2 3">
    <name type="scientific">Kineococcus mangrovi</name>
    <dbReference type="NCBI Taxonomy" id="1660183"/>
    <lineage>
        <taxon>Bacteria</taxon>
        <taxon>Bacillati</taxon>
        <taxon>Actinomycetota</taxon>
        <taxon>Actinomycetes</taxon>
        <taxon>Kineosporiales</taxon>
        <taxon>Kineosporiaceae</taxon>
        <taxon>Kineococcus</taxon>
    </lineage>
</organism>
<sequence>MPGTSKGQLAGARAARRSPAVVTVDRRSSADDVRLPHTSRAAPGTDAS</sequence>